<evidence type="ECO:0000256" key="4">
    <source>
        <dbReference type="ARBA" id="ARBA00023015"/>
    </source>
</evidence>
<evidence type="ECO:0000259" key="9">
    <source>
        <dbReference type="PROSITE" id="PS50884"/>
    </source>
</evidence>
<feature type="compositionally biased region" description="Polar residues" evidence="8">
    <location>
        <begin position="68"/>
        <end position="91"/>
    </location>
</feature>
<dbReference type="PANTHER" id="PTHR31992:SF108">
    <property type="entry name" value="DOF ZINC FINGER PROTEIN"/>
    <property type="match status" value="1"/>
</dbReference>
<dbReference type="Proteomes" id="UP000825935">
    <property type="component" value="Chromosome 11"/>
</dbReference>
<keyword evidence="5" id="KW-0238">DNA-binding</keyword>
<dbReference type="GO" id="GO:0003700">
    <property type="term" value="F:DNA-binding transcription factor activity"/>
    <property type="evidence" value="ECO:0007669"/>
    <property type="project" value="InterPro"/>
</dbReference>
<dbReference type="GO" id="GO:0008270">
    <property type="term" value="F:zinc ion binding"/>
    <property type="evidence" value="ECO:0007669"/>
    <property type="project" value="UniProtKB-KW"/>
</dbReference>
<evidence type="ECO:0000256" key="6">
    <source>
        <dbReference type="ARBA" id="ARBA00023163"/>
    </source>
</evidence>
<keyword evidence="4" id="KW-0805">Transcription regulation</keyword>
<reference evidence="10" key="1">
    <citation type="submission" date="2021-08" db="EMBL/GenBank/DDBJ databases">
        <title>WGS assembly of Ceratopteris richardii.</title>
        <authorList>
            <person name="Marchant D.B."/>
            <person name="Chen G."/>
            <person name="Jenkins J."/>
            <person name="Shu S."/>
            <person name="Leebens-Mack J."/>
            <person name="Grimwood J."/>
            <person name="Schmutz J."/>
            <person name="Soltis P."/>
            <person name="Soltis D."/>
            <person name="Chen Z.-H."/>
        </authorList>
    </citation>
    <scope>NUCLEOTIDE SEQUENCE</scope>
    <source>
        <strain evidence="10">Whitten #5841</strain>
        <tissue evidence="10">Leaf</tissue>
    </source>
</reference>
<evidence type="ECO:0000256" key="3">
    <source>
        <dbReference type="ARBA" id="ARBA00022833"/>
    </source>
</evidence>
<gene>
    <name evidence="10" type="ORF">KP509_11G069300</name>
</gene>
<name>A0A8T2TQV1_CERRI</name>
<comment type="caution">
    <text evidence="10">The sequence shown here is derived from an EMBL/GenBank/DDBJ whole genome shotgun (WGS) entry which is preliminary data.</text>
</comment>
<dbReference type="Pfam" id="PF02701">
    <property type="entry name" value="Zn_ribbon_Dof"/>
    <property type="match status" value="1"/>
</dbReference>
<proteinExistence type="predicted"/>
<keyword evidence="2" id="KW-0863">Zinc-finger</keyword>
<evidence type="ECO:0000256" key="7">
    <source>
        <dbReference type="ARBA" id="ARBA00023242"/>
    </source>
</evidence>
<keyword evidence="1" id="KW-0479">Metal-binding</keyword>
<feature type="compositionally biased region" description="Low complexity" evidence="8">
    <location>
        <begin position="51"/>
        <end position="67"/>
    </location>
</feature>
<protein>
    <recommendedName>
        <fullName evidence="9">Dof-type domain-containing protein</fullName>
    </recommendedName>
</protein>
<keyword evidence="11" id="KW-1185">Reference proteome</keyword>
<evidence type="ECO:0000256" key="8">
    <source>
        <dbReference type="SAM" id="MobiDB-lite"/>
    </source>
</evidence>
<keyword evidence="7" id="KW-0539">Nucleus</keyword>
<sequence>MTTPNNDYSKVKDCYANSSATNMLSSCGTELSSGDPSTERDLDLPSEMEISSSSHAHMQAASAGSQANTQHSVVSTPSMKETPLTSRSSASPAKLPQKCPRCESLDTKFCYYNNHNYDQPRYLCKSCRRYWTKGGALRNVPIGGGCRRNKRCHPYSAGFSNVRDNRAAALFNLDALTTISNSMYGSPWLPSPLQIPALQTQTVPPQRQTSNIPPLMQTNNFRSVPPQNIPPLQAHNLHASIWNNNCKTPDSSGFEVYGDNPFTGSFVQSSNSSMRLKAMPSIEIRNALHEPITTLQFPINQLVPAPMVSFPVGRYPDESDMKCTLPMPMGMQNKNDSLSGYQALSGKEEKLPNGIFNEQPLPPPLIQSAFVKNDPFMLLGSTFPCQYPSESKDGTEYKKVASMLADCIPSSSYTNSTSVANHNSSPLTILEPYSQGVMGTAFGLADLDIHGGDEKAALIDHVFKDNLFQVPSNPKVDGNPSQDHGFDVPIPLKEFDELVAKGLNIFEEV</sequence>
<organism evidence="10 11">
    <name type="scientific">Ceratopteris richardii</name>
    <name type="common">Triangle waterfern</name>
    <dbReference type="NCBI Taxonomy" id="49495"/>
    <lineage>
        <taxon>Eukaryota</taxon>
        <taxon>Viridiplantae</taxon>
        <taxon>Streptophyta</taxon>
        <taxon>Embryophyta</taxon>
        <taxon>Tracheophyta</taxon>
        <taxon>Polypodiopsida</taxon>
        <taxon>Polypodiidae</taxon>
        <taxon>Polypodiales</taxon>
        <taxon>Pteridineae</taxon>
        <taxon>Pteridaceae</taxon>
        <taxon>Parkerioideae</taxon>
        <taxon>Ceratopteris</taxon>
    </lineage>
</organism>
<dbReference type="PANTHER" id="PTHR31992">
    <property type="entry name" value="DOF ZINC FINGER PROTEIN DOF1.4-RELATED"/>
    <property type="match status" value="1"/>
</dbReference>
<dbReference type="InterPro" id="IPR003851">
    <property type="entry name" value="Znf_Dof"/>
</dbReference>
<evidence type="ECO:0000313" key="10">
    <source>
        <dbReference type="EMBL" id="KAH7425757.1"/>
    </source>
</evidence>
<evidence type="ECO:0000256" key="2">
    <source>
        <dbReference type="ARBA" id="ARBA00022771"/>
    </source>
</evidence>
<evidence type="ECO:0000256" key="1">
    <source>
        <dbReference type="ARBA" id="ARBA00022723"/>
    </source>
</evidence>
<keyword evidence="6" id="KW-0804">Transcription</keyword>
<evidence type="ECO:0000313" key="11">
    <source>
        <dbReference type="Proteomes" id="UP000825935"/>
    </source>
</evidence>
<evidence type="ECO:0000256" key="5">
    <source>
        <dbReference type="ARBA" id="ARBA00023125"/>
    </source>
</evidence>
<dbReference type="PROSITE" id="PS01361">
    <property type="entry name" value="ZF_DOF_1"/>
    <property type="match status" value="1"/>
</dbReference>
<dbReference type="AlphaFoldDB" id="A0A8T2TQV1"/>
<keyword evidence="3" id="KW-0862">Zinc</keyword>
<dbReference type="EMBL" id="CM035416">
    <property type="protein sequence ID" value="KAH7425757.1"/>
    <property type="molecule type" value="Genomic_DNA"/>
</dbReference>
<accession>A0A8T2TQV1</accession>
<dbReference type="OrthoDB" id="1927254at2759"/>
<feature type="compositionally biased region" description="Polar residues" evidence="8">
    <location>
        <begin position="25"/>
        <end position="36"/>
    </location>
</feature>
<feature type="domain" description="Dof-type" evidence="9">
    <location>
        <begin position="97"/>
        <end position="151"/>
    </location>
</feature>
<dbReference type="PROSITE" id="PS50884">
    <property type="entry name" value="ZF_DOF_2"/>
    <property type="match status" value="1"/>
</dbReference>
<dbReference type="GO" id="GO:0003677">
    <property type="term" value="F:DNA binding"/>
    <property type="evidence" value="ECO:0007669"/>
    <property type="project" value="UniProtKB-KW"/>
</dbReference>
<dbReference type="InterPro" id="IPR045174">
    <property type="entry name" value="Dof"/>
</dbReference>
<feature type="region of interest" description="Disordered" evidence="8">
    <location>
        <begin position="25"/>
        <end position="96"/>
    </location>
</feature>